<comment type="caution">
    <text evidence="4">The sequence shown here is derived from an EMBL/GenBank/DDBJ whole genome shotgun (WGS) entry which is preliminary data.</text>
</comment>
<dbReference type="CDD" id="cd00067">
    <property type="entry name" value="GAL4"/>
    <property type="match status" value="1"/>
</dbReference>
<proteinExistence type="predicted"/>
<dbReference type="EMBL" id="WNWS01000900">
    <property type="protein sequence ID" value="KAE9963142.1"/>
    <property type="molecule type" value="Genomic_DNA"/>
</dbReference>
<dbReference type="PROSITE" id="PS50048">
    <property type="entry name" value="ZN2_CY6_FUNGAL_2"/>
    <property type="match status" value="1"/>
</dbReference>
<evidence type="ECO:0000259" key="3">
    <source>
        <dbReference type="PROSITE" id="PS50048"/>
    </source>
</evidence>
<evidence type="ECO:0000256" key="1">
    <source>
        <dbReference type="ARBA" id="ARBA00023242"/>
    </source>
</evidence>
<dbReference type="GO" id="GO:0008270">
    <property type="term" value="F:zinc ion binding"/>
    <property type="evidence" value="ECO:0007669"/>
    <property type="project" value="InterPro"/>
</dbReference>
<keyword evidence="7" id="KW-1185">Reference proteome</keyword>
<dbReference type="Proteomes" id="UP000490939">
    <property type="component" value="Unassembled WGS sequence"/>
</dbReference>
<dbReference type="Pfam" id="PF00172">
    <property type="entry name" value="Zn_clus"/>
    <property type="match status" value="1"/>
</dbReference>
<evidence type="ECO:0000256" key="2">
    <source>
        <dbReference type="SAM" id="MobiDB-lite"/>
    </source>
</evidence>
<dbReference type="EMBL" id="WNWR01000387">
    <property type="protein sequence ID" value="KAE9980434.1"/>
    <property type="molecule type" value="Genomic_DNA"/>
</dbReference>
<feature type="region of interest" description="Disordered" evidence="2">
    <location>
        <begin position="617"/>
        <end position="636"/>
    </location>
</feature>
<feature type="compositionally biased region" description="Basic and acidic residues" evidence="2">
    <location>
        <begin position="617"/>
        <end position="626"/>
    </location>
</feature>
<gene>
    <name evidence="5" type="ORF">EG327_006558</name>
    <name evidence="4" type="ORF">EG328_011730</name>
</gene>
<dbReference type="PANTHER" id="PTHR35392:SF5">
    <property type="entry name" value="ZN(2)-C6 FUNGAL-TYPE DOMAIN-CONTAINING PROTEIN"/>
    <property type="match status" value="1"/>
</dbReference>
<evidence type="ECO:0000313" key="4">
    <source>
        <dbReference type="EMBL" id="KAE9963142.1"/>
    </source>
</evidence>
<dbReference type="InterPro" id="IPR001138">
    <property type="entry name" value="Zn2Cys6_DnaBD"/>
</dbReference>
<feature type="region of interest" description="Disordered" evidence="2">
    <location>
        <begin position="264"/>
        <end position="296"/>
    </location>
</feature>
<organism evidence="4 6">
    <name type="scientific">Venturia inaequalis</name>
    <name type="common">Apple scab fungus</name>
    <dbReference type="NCBI Taxonomy" id="5025"/>
    <lineage>
        <taxon>Eukaryota</taxon>
        <taxon>Fungi</taxon>
        <taxon>Dikarya</taxon>
        <taxon>Ascomycota</taxon>
        <taxon>Pezizomycotina</taxon>
        <taxon>Dothideomycetes</taxon>
        <taxon>Pleosporomycetidae</taxon>
        <taxon>Venturiales</taxon>
        <taxon>Venturiaceae</taxon>
        <taxon>Venturia</taxon>
    </lineage>
</organism>
<reference evidence="4 6" key="1">
    <citation type="submission" date="2018-12" db="EMBL/GenBank/DDBJ databases">
        <title>Venturia inaequalis Genome Resource.</title>
        <authorList>
            <person name="Lichtner F.J."/>
        </authorList>
    </citation>
    <scope>NUCLEOTIDE SEQUENCE [LARGE SCALE GENOMIC DNA]</scope>
    <source>
        <strain evidence="4 6">120213</strain>
        <strain evidence="5 7">DMI_063113</strain>
    </source>
</reference>
<keyword evidence="1" id="KW-0539">Nucleus</keyword>
<dbReference type="Gene3D" id="4.10.240.10">
    <property type="entry name" value="Zn(2)-C6 fungal-type DNA-binding domain"/>
    <property type="match status" value="1"/>
</dbReference>
<evidence type="ECO:0000313" key="7">
    <source>
        <dbReference type="Proteomes" id="UP000490939"/>
    </source>
</evidence>
<feature type="domain" description="Zn(2)-C6 fungal-type" evidence="3">
    <location>
        <begin position="309"/>
        <end position="342"/>
    </location>
</feature>
<sequence length="727" mass="82050">MRLAESSYNYASFCLHQTLLGQAAEDSDSLQQCHVREKIRATVETTEFAFAYTDALLHVFLAMNMDPSNMMQDSEFEMFGMEGDWEVDNETVYDQLQDIDPVPDLIIPPEPVQANSIRYSMSVPISPVPFSFHLTSDVSNESQVHSLPQSFDRLSDSRDYVDPFWTVPALQHSSYGSSVDVETYLDGPDSDFPLYGAMSQSPEVGFSSFLHPPSAQQYFPSESTMPRVGSNASFDSTHNDEYELTVERFYIPSNTPGNHALALAHRQPTGRNKRSSPGPGFGKKSSRGRKGPLRLNDRFTTSEMRKVGACQACRDRKTKCDKGFPCRACITYYKGDLVQHPCRGIHLDHVADKILLCGNIFPKDHGLFGTHLQKAGSTFTICLEVGFGKAFAWPAEILVPQHGNIYSTELRHSHVVYLWRPPATIGQNEKVERVRQDHWVFPSMLMDTVDLTVAMDKHIESLLDDSVGFRSFPLYRSPLQVLKAIYLYYKKSLHEPKQKQLLRQALKLLITVHVCGDIKVSPSHASQTIINDYFPYVHHSEITPCYIRSQLGPVFKEIASKLLKEVLTSLELHCLDKNYAHFPVVICTFAILFMSVESIHYHAARDPYHADHSYHSDHTAMNDDHTATQNGNPSTIIPATPEAFEKSTGVIELLSFYRACFSKCHSERFSTSAETSSVPVVESLREAVRNAKTYLEHRGSDCVDTEGDITIFFDRLLAKLFLLQELQ</sequence>
<dbReference type="Proteomes" id="UP000447873">
    <property type="component" value="Unassembled WGS sequence"/>
</dbReference>
<dbReference type="SUPFAM" id="SSF57701">
    <property type="entry name" value="Zn2/Cys6 DNA-binding domain"/>
    <property type="match status" value="1"/>
</dbReference>
<evidence type="ECO:0000313" key="6">
    <source>
        <dbReference type="Proteomes" id="UP000447873"/>
    </source>
</evidence>
<dbReference type="PANTHER" id="PTHR35392">
    <property type="entry name" value="ZN(II)2CYS6 TRANSCRIPTION FACTOR (EUROFUNG)-RELATED-RELATED"/>
    <property type="match status" value="1"/>
</dbReference>
<evidence type="ECO:0000313" key="5">
    <source>
        <dbReference type="EMBL" id="KAE9980434.1"/>
    </source>
</evidence>
<dbReference type="InterPro" id="IPR052973">
    <property type="entry name" value="Fungal_sec-metab_reg_TF"/>
</dbReference>
<dbReference type="GO" id="GO:0000981">
    <property type="term" value="F:DNA-binding transcription factor activity, RNA polymerase II-specific"/>
    <property type="evidence" value="ECO:0007669"/>
    <property type="project" value="InterPro"/>
</dbReference>
<dbReference type="AlphaFoldDB" id="A0A8H3U4Q5"/>
<dbReference type="SMART" id="SM00066">
    <property type="entry name" value="GAL4"/>
    <property type="match status" value="1"/>
</dbReference>
<accession>A0A8H3U4Q5</accession>
<protein>
    <recommendedName>
        <fullName evidence="3">Zn(2)-C6 fungal-type domain-containing protein</fullName>
    </recommendedName>
</protein>
<name>A0A8H3U4Q5_VENIN</name>
<feature type="compositionally biased region" description="Polar residues" evidence="2">
    <location>
        <begin position="627"/>
        <end position="636"/>
    </location>
</feature>
<dbReference type="InterPro" id="IPR036864">
    <property type="entry name" value="Zn2-C6_fun-type_DNA-bd_sf"/>
</dbReference>